<comment type="caution">
    <text evidence="3">The sequence shown here is derived from an EMBL/GenBank/DDBJ whole genome shotgun (WGS) entry which is preliminary data.</text>
</comment>
<dbReference type="Gene3D" id="3.40.50.720">
    <property type="entry name" value="NAD(P)-binding Rossmann-like Domain"/>
    <property type="match status" value="1"/>
</dbReference>
<protein>
    <recommendedName>
        <fullName evidence="5">3-oxoacyl-[acyl-carrier-protein] reductase</fullName>
    </recommendedName>
</protein>
<dbReference type="PRINTS" id="PR00080">
    <property type="entry name" value="SDRFAMILY"/>
</dbReference>
<dbReference type="InterPro" id="IPR036291">
    <property type="entry name" value="NAD(P)-bd_dom_sf"/>
</dbReference>
<reference evidence="3 4" key="1">
    <citation type="submission" date="2024-04" db="EMBL/GenBank/DDBJ databases">
        <title>The reference genome of an endangered Asteraceae, Deinandra increscens subsp. villosa, native to the Central Coast of California.</title>
        <authorList>
            <person name="Guilliams M."/>
            <person name="Hasenstab-Lehman K."/>
            <person name="Meyer R."/>
            <person name="Mcevoy S."/>
        </authorList>
    </citation>
    <scope>NUCLEOTIDE SEQUENCE [LARGE SCALE GENOMIC DNA]</scope>
    <source>
        <tissue evidence="3">Leaf</tissue>
    </source>
</reference>
<accession>A0AAP0D9F4</accession>
<evidence type="ECO:0000313" key="3">
    <source>
        <dbReference type="EMBL" id="KAK9071051.1"/>
    </source>
</evidence>
<dbReference type="InterPro" id="IPR002347">
    <property type="entry name" value="SDR_fam"/>
</dbReference>
<dbReference type="FunFam" id="3.40.50.720:FF:000084">
    <property type="entry name" value="Short-chain dehydrogenase reductase"/>
    <property type="match status" value="1"/>
</dbReference>
<evidence type="ECO:0000313" key="4">
    <source>
        <dbReference type="Proteomes" id="UP001408789"/>
    </source>
</evidence>
<evidence type="ECO:0000256" key="2">
    <source>
        <dbReference type="ARBA" id="ARBA00023002"/>
    </source>
</evidence>
<name>A0AAP0D9F4_9ASTR</name>
<evidence type="ECO:0000256" key="1">
    <source>
        <dbReference type="ARBA" id="ARBA00022857"/>
    </source>
</evidence>
<dbReference type="PANTHER" id="PTHR42898">
    <property type="entry name" value="TROPINONE REDUCTASE"/>
    <property type="match status" value="1"/>
</dbReference>
<dbReference type="PANTHER" id="PTHR42898:SF103">
    <property type="entry name" value="GLUCOSE_RIBITOL DEHYDROGENASE-RELATED"/>
    <property type="match status" value="1"/>
</dbReference>
<dbReference type="Pfam" id="PF13561">
    <property type="entry name" value="adh_short_C2"/>
    <property type="match status" value="1"/>
</dbReference>
<evidence type="ECO:0008006" key="5">
    <source>
        <dbReference type="Google" id="ProtNLM"/>
    </source>
</evidence>
<dbReference type="AlphaFoldDB" id="A0AAP0D9F4"/>
<dbReference type="GO" id="GO:0016616">
    <property type="term" value="F:oxidoreductase activity, acting on the CH-OH group of donors, NAD or NADP as acceptor"/>
    <property type="evidence" value="ECO:0007669"/>
    <property type="project" value="UniProtKB-ARBA"/>
</dbReference>
<organism evidence="3 4">
    <name type="scientific">Deinandra increscens subsp. villosa</name>
    <dbReference type="NCBI Taxonomy" id="3103831"/>
    <lineage>
        <taxon>Eukaryota</taxon>
        <taxon>Viridiplantae</taxon>
        <taxon>Streptophyta</taxon>
        <taxon>Embryophyta</taxon>
        <taxon>Tracheophyta</taxon>
        <taxon>Spermatophyta</taxon>
        <taxon>Magnoliopsida</taxon>
        <taxon>eudicotyledons</taxon>
        <taxon>Gunneridae</taxon>
        <taxon>Pentapetalae</taxon>
        <taxon>asterids</taxon>
        <taxon>campanulids</taxon>
        <taxon>Asterales</taxon>
        <taxon>Asteraceae</taxon>
        <taxon>Asteroideae</taxon>
        <taxon>Heliantheae alliance</taxon>
        <taxon>Madieae</taxon>
        <taxon>Madiinae</taxon>
        <taxon>Deinandra</taxon>
    </lineage>
</organism>
<proteinExistence type="predicted"/>
<dbReference type="PROSITE" id="PS00061">
    <property type="entry name" value="ADH_SHORT"/>
    <property type="match status" value="1"/>
</dbReference>
<sequence length="265" mass="28320">MNPIAPSSGDSRWRLDGMTALVTGGTRGIGYAVVEELAALGAVVHTCSRNGSELNQHLQEWSVKGFTITGSVCDLASRPQRELLVTKVSSLFNGKLNILVNNVGTPIIKPTIECTAEDYSMLMATNLESSFHMSQLAHPLLKTSGAGNIVFISSVAGVVHVSTSSIYGATKGAMNQLARNLACEWANDNIRTNCVAPWFTKTSLFEPTLDDKEFLDHVVSRTPLKRIAEANEVSSLVAFLCLPAASYITGQTIAVDGGFTVNGFP</sequence>
<keyword evidence="4" id="KW-1185">Reference proteome</keyword>
<gene>
    <name evidence="3" type="ORF">SSX86_009619</name>
</gene>
<keyword evidence="2" id="KW-0560">Oxidoreductase</keyword>
<dbReference type="Proteomes" id="UP001408789">
    <property type="component" value="Unassembled WGS sequence"/>
</dbReference>
<keyword evidence="1" id="KW-0521">NADP</keyword>
<dbReference type="InterPro" id="IPR045000">
    <property type="entry name" value="TR"/>
</dbReference>
<dbReference type="InterPro" id="IPR020904">
    <property type="entry name" value="Sc_DH/Rdtase_CS"/>
</dbReference>
<dbReference type="EMBL" id="JBCNJP010000011">
    <property type="protein sequence ID" value="KAK9071051.1"/>
    <property type="molecule type" value="Genomic_DNA"/>
</dbReference>
<dbReference type="PRINTS" id="PR00081">
    <property type="entry name" value="GDHRDH"/>
</dbReference>
<dbReference type="SUPFAM" id="SSF51735">
    <property type="entry name" value="NAD(P)-binding Rossmann-fold domains"/>
    <property type="match status" value="1"/>
</dbReference>